<feature type="compositionally biased region" description="Gly residues" evidence="6">
    <location>
        <begin position="135"/>
        <end position="147"/>
    </location>
</feature>
<reference evidence="9" key="3">
    <citation type="submission" date="2010-09" db="EMBL/GenBank/DDBJ databases">
        <title>Annotation of Gaeumannomyces graminis var. tritici R3-111a-1.</title>
        <authorList>
            <consortium name="The Broad Institute Genome Sequencing Platform"/>
            <person name="Ma L.-J."/>
            <person name="Dead R."/>
            <person name="Young S.K."/>
            <person name="Zeng Q."/>
            <person name="Gargeya S."/>
            <person name="Fitzgerald M."/>
            <person name="Haas B."/>
            <person name="Abouelleil A."/>
            <person name="Alvarado L."/>
            <person name="Arachchi H.M."/>
            <person name="Berlin A."/>
            <person name="Brown A."/>
            <person name="Chapman S.B."/>
            <person name="Chen Z."/>
            <person name="Dunbar C."/>
            <person name="Freedman E."/>
            <person name="Gearin G."/>
            <person name="Gellesch M."/>
            <person name="Goldberg J."/>
            <person name="Griggs A."/>
            <person name="Gujja S."/>
            <person name="Heiman D."/>
            <person name="Howarth C."/>
            <person name="Larson L."/>
            <person name="Lui A."/>
            <person name="MacDonald P.J.P."/>
            <person name="Mehta T."/>
            <person name="Montmayeur A."/>
            <person name="Murphy C."/>
            <person name="Neiman D."/>
            <person name="Pearson M."/>
            <person name="Priest M."/>
            <person name="Roberts A."/>
            <person name="Saif S."/>
            <person name="Shea T."/>
            <person name="Shenoy N."/>
            <person name="Sisk P."/>
            <person name="Stolte C."/>
            <person name="Sykes S."/>
            <person name="Yandava C."/>
            <person name="Wortman J."/>
            <person name="Nusbaum C."/>
            <person name="Birren B."/>
        </authorList>
    </citation>
    <scope>NUCLEOTIDE SEQUENCE</scope>
    <source>
        <strain evidence="9">R3-111a-1</strain>
    </source>
</reference>
<dbReference type="Proteomes" id="UP000006039">
    <property type="component" value="Unassembled WGS sequence"/>
</dbReference>
<feature type="region of interest" description="Disordered" evidence="6">
    <location>
        <begin position="1"/>
        <end position="181"/>
    </location>
</feature>
<reference evidence="10" key="5">
    <citation type="submission" date="2018-04" db="UniProtKB">
        <authorList>
            <consortium name="EnsemblFungi"/>
        </authorList>
    </citation>
    <scope>IDENTIFICATION</scope>
    <source>
        <strain evidence="10">R3-111a-1</strain>
    </source>
</reference>
<dbReference type="PANTHER" id="PTHR34187:SF2">
    <property type="entry name" value="DUF202 DOMAIN-CONTAINING PROTEIN"/>
    <property type="match status" value="1"/>
</dbReference>
<dbReference type="InterPro" id="IPR003807">
    <property type="entry name" value="DUF202"/>
</dbReference>
<comment type="subcellular location">
    <subcellularLocation>
        <location evidence="1">Cell membrane</location>
        <topology evidence="1">Multi-pass membrane protein</topology>
    </subcellularLocation>
</comment>
<reference evidence="9" key="2">
    <citation type="submission" date="2010-07" db="EMBL/GenBank/DDBJ databases">
        <authorList>
            <consortium name="The Broad Institute Genome Sequencing Platform"/>
            <consortium name="Broad Institute Genome Sequencing Center for Infectious Disease"/>
            <person name="Ma L.-J."/>
            <person name="Dead R."/>
            <person name="Young S."/>
            <person name="Zeng Q."/>
            <person name="Koehrsen M."/>
            <person name="Alvarado L."/>
            <person name="Berlin A."/>
            <person name="Chapman S.B."/>
            <person name="Chen Z."/>
            <person name="Freedman E."/>
            <person name="Gellesch M."/>
            <person name="Goldberg J."/>
            <person name="Griggs A."/>
            <person name="Gujja S."/>
            <person name="Heilman E.R."/>
            <person name="Heiman D."/>
            <person name="Hepburn T."/>
            <person name="Howarth C."/>
            <person name="Jen D."/>
            <person name="Larson L."/>
            <person name="Mehta T."/>
            <person name="Neiman D."/>
            <person name="Pearson M."/>
            <person name="Roberts A."/>
            <person name="Saif S."/>
            <person name="Shea T."/>
            <person name="Shenoy N."/>
            <person name="Sisk P."/>
            <person name="Stolte C."/>
            <person name="Sykes S."/>
            <person name="Walk T."/>
            <person name="White J."/>
            <person name="Yandava C."/>
            <person name="Haas B."/>
            <person name="Nusbaum C."/>
            <person name="Birren B."/>
        </authorList>
    </citation>
    <scope>NUCLEOTIDE SEQUENCE</scope>
    <source>
        <strain evidence="9">R3-111a-1</strain>
    </source>
</reference>
<dbReference type="InterPro" id="IPR052053">
    <property type="entry name" value="IM_YidH-like"/>
</dbReference>
<organism evidence="9">
    <name type="scientific">Gaeumannomyces tritici (strain R3-111a-1)</name>
    <name type="common">Wheat and barley take-all root rot fungus</name>
    <name type="synonym">Gaeumannomyces graminis var. tritici</name>
    <dbReference type="NCBI Taxonomy" id="644352"/>
    <lineage>
        <taxon>Eukaryota</taxon>
        <taxon>Fungi</taxon>
        <taxon>Dikarya</taxon>
        <taxon>Ascomycota</taxon>
        <taxon>Pezizomycotina</taxon>
        <taxon>Sordariomycetes</taxon>
        <taxon>Sordariomycetidae</taxon>
        <taxon>Magnaporthales</taxon>
        <taxon>Magnaporthaceae</taxon>
        <taxon>Gaeumannomyces</taxon>
    </lineage>
</organism>
<dbReference type="eggNOG" id="ENOG502S1BM">
    <property type="taxonomic scope" value="Eukaryota"/>
</dbReference>
<evidence type="ECO:0000313" key="10">
    <source>
        <dbReference type="EnsemblFungi" id="EJT81460"/>
    </source>
</evidence>
<feature type="compositionally biased region" description="Polar residues" evidence="6">
    <location>
        <begin position="171"/>
        <end position="181"/>
    </location>
</feature>
<evidence type="ECO:0000313" key="11">
    <source>
        <dbReference type="Proteomes" id="UP000006039"/>
    </source>
</evidence>
<protein>
    <recommendedName>
        <fullName evidence="8">DUF202 domain-containing protein</fullName>
    </recommendedName>
</protein>
<reference evidence="11" key="1">
    <citation type="submission" date="2010-07" db="EMBL/GenBank/DDBJ databases">
        <title>The genome sequence of Gaeumannomyces graminis var. tritici strain R3-111a-1.</title>
        <authorList>
            <consortium name="The Broad Institute Genome Sequencing Platform"/>
            <person name="Ma L.-J."/>
            <person name="Dead R."/>
            <person name="Young S."/>
            <person name="Zeng Q."/>
            <person name="Koehrsen M."/>
            <person name="Alvarado L."/>
            <person name="Berlin A."/>
            <person name="Chapman S.B."/>
            <person name="Chen Z."/>
            <person name="Freedman E."/>
            <person name="Gellesch M."/>
            <person name="Goldberg J."/>
            <person name="Griggs A."/>
            <person name="Gujja S."/>
            <person name="Heilman E.R."/>
            <person name="Heiman D."/>
            <person name="Hepburn T."/>
            <person name="Howarth C."/>
            <person name="Jen D."/>
            <person name="Larson L."/>
            <person name="Mehta T."/>
            <person name="Neiman D."/>
            <person name="Pearson M."/>
            <person name="Roberts A."/>
            <person name="Saif S."/>
            <person name="Shea T."/>
            <person name="Shenoy N."/>
            <person name="Sisk P."/>
            <person name="Stolte C."/>
            <person name="Sykes S."/>
            <person name="Walk T."/>
            <person name="White J."/>
            <person name="Yandava C."/>
            <person name="Haas B."/>
            <person name="Nusbaum C."/>
            <person name="Birren B."/>
        </authorList>
    </citation>
    <scope>NUCLEOTIDE SEQUENCE [LARGE SCALE GENOMIC DNA]</scope>
    <source>
        <strain evidence="11">R3-111a-1</strain>
    </source>
</reference>
<keyword evidence="11" id="KW-1185">Reference proteome</keyword>
<dbReference type="RefSeq" id="XP_009217469.1">
    <property type="nucleotide sequence ID" value="XM_009219205.1"/>
</dbReference>
<keyword evidence="5 7" id="KW-0472">Membrane</keyword>
<proteinExistence type="predicted"/>
<dbReference type="VEuPathDB" id="FungiDB:GGTG_01439"/>
<evidence type="ECO:0000256" key="4">
    <source>
        <dbReference type="ARBA" id="ARBA00022989"/>
    </source>
</evidence>
<evidence type="ECO:0000256" key="1">
    <source>
        <dbReference type="ARBA" id="ARBA00004651"/>
    </source>
</evidence>
<feature type="transmembrane region" description="Helical" evidence="7">
    <location>
        <begin position="263"/>
        <end position="284"/>
    </location>
</feature>
<feature type="domain" description="DUF202" evidence="8">
    <location>
        <begin position="211"/>
        <end position="291"/>
    </location>
</feature>
<dbReference type="GO" id="GO:0005886">
    <property type="term" value="C:plasma membrane"/>
    <property type="evidence" value="ECO:0007669"/>
    <property type="project" value="UniProtKB-SubCell"/>
</dbReference>
<feature type="compositionally biased region" description="Low complexity" evidence="6">
    <location>
        <begin position="1"/>
        <end position="13"/>
    </location>
</feature>
<dbReference type="EMBL" id="GL385395">
    <property type="protein sequence ID" value="EJT81460.1"/>
    <property type="molecule type" value="Genomic_DNA"/>
</dbReference>
<dbReference type="GeneID" id="20341897"/>
<gene>
    <name evidence="10" type="primary">20341897</name>
    <name evidence="9" type="ORF">GGTG_01439</name>
</gene>
<accession>J3NJK8</accession>
<keyword evidence="2" id="KW-1003">Cell membrane</keyword>
<evidence type="ECO:0000313" key="9">
    <source>
        <dbReference type="EMBL" id="EJT81460.1"/>
    </source>
</evidence>
<dbReference type="PANTHER" id="PTHR34187">
    <property type="entry name" value="FGR18P"/>
    <property type="match status" value="1"/>
</dbReference>
<dbReference type="AlphaFoldDB" id="J3NJK8"/>
<feature type="transmembrane region" description="Helical" evidence="7">
    <location>
        <begin position="305"/>
        <end position="327"/>
    </location>
</feature>
<reference evidence="10" key="4">
    <citation type="journal article" date="2015" name="G3 (Bethesda)">
        <title>Genome sequences of three phytopathogenic species of the Magnaporthaceae family of fungi.</title>
        <authorList>
            <person name="Okagaki L.H."/>
            <person name="Nunes C.C."/>
            <person name="Sailsbery J."/>
            <person name="Clay B."/>
            <person name="Brown D."/>
            <person name="John T."/>
            <person name="Oh Y."/>
            <person name="Young N."/>
            <person name="Fitzgerald M."/>
            <person name="Haas B.J."/>
            <person name="Zeng Q."/>
            <person name="Young S."/>
            <person name="Adiconis X."/>
            <person name="Fan L."/>
            <person name="Levin J.Z."/>
            <person name="Mitchell T.K."/>
            <person name="Okubara P.A."/>
            <person name="Farman M.L."/>
            <person name="Kohn L.M."/>
            <person name="Birren B."/>
            <person name="Ma L.-J."/>
            <person name="Dean R.A."/>
        </authorList>
    </citation>
    <scope>NUCLEOTIDE SEQUENCE</scope>
    <source>
        <strain evidence="10">R3-111a-1</strain>
    </source>
</reference>
<dbReference type="OrthoDB" id="199599at2759"/>
<keyword evidence="3 7" id="KW-0812">Transmembrane</keyword>
<dbReference type="HOGENOM" id="CLU_053359_0_0_1"/>
<evidence type="ECO:0000256" key="6">
    <source>
        <dbReference type="SAM" id="MobiDB-lite"/>
    </source>
</evidence>
<evidence type="ECO:0000256" key="2">
    <source>
        <dbReference type="ARBA" id="ARBA00022475"/>
    </source>
</evidence>
<evidence type="ECO:0000256" key="7">
    <source>
        <dbReference type="SAM" id="Phobius"/>
    </source>
</evidence>
<evidence type="ECO:0000256" key="3">
    <source>
        <dbReference type="ARBA" id="ARBA00022692"/>
    </source>
</evidence>
<name>J3NJK8_GAET3</name>
<keyword evidence="4 7" id="KW-1133">Transmembrane helix</keyword>
<sequence>MPATSSSSSSSPALPNPASPSAPGRPKSQDDRPSAVSPRISWSKQQRLQEILEIGQARAERTRSYTSEPSPRHQADPATTPHRMEPLLSRGGDGASSEDEGGGSKSRRETRRAPLNYQTTTAAGAAGIDGRQDSRGGGGGGGGGGGSQASSVYRRSNAGRGERGSSPQPPTTANSNSTHNGTAGSGVIAWLKSTLSSFGSVELENKGSVARDHLALERTFLAWLRTSVSFASIGIAVTQLFRLSTSLNNGGSPTESQEQLRKLGKPLGAAFLCVSILILFLGYARFARGQKWIMVGKFPASRGTVMVVTLLTFAAMVASLAIVLAFAPGGVD</sequence>
<dbReference type="Pfam" id="PF02656">
    <property type="entry name" value="DUF202"/>
    <property type="match status" value="1"/>
</dbReference>
<evidence type="ECO:0000259" key="8">
    <source>
        <dbReference type="Pfam" id="PF02656"/>
    </source>
</evidence>
<evidence type="ECO:0000256" key="5">
    <source>
        <dbReference type="ARBA" id="ARBA00023136"/>
    </source>
</evidence>
<dbReference type="EnsemblFungi" id="EJT81460">
    <property type="protein sequence ID" value="EJT81460"/>
    <property type="gene ID" value="GGTG_01439"/>
</dbReference>